<gene>
    <name evidence="3" type="ORF">EM20IM_00415</name>
</gene>
<dbReference type="Gene3D" id="3.40.50.300">
    <property type="entry name" value="P-loop containing nucleotide triphosphate hydrolases"/>
    <property type="match status" value="1"/>
</dbReference>
<keyword evidence="4" id="KW-1185">Reference proteome</keyword>
<dbReference type="Gene3D" id="1.10.8.730">
    <property type="match status" value="1"/>
</dbReference>
<dbReference type="EMBL" id="CP065956">
    <property type="protein sequence ID" value="QSR86872.1"/>
    <property type="molecule type" value="Genomic_DNA"/>
</dbReference>
<organism evidence="3 4">
    <name type="scientific">Candidatus Methylacidiphilum infernorum</name>
    <dbReference type="NCBI Taxonomy" id="511746"/>
    <lineage>
        <taxon>Bacteria</taxon>
        <taxon>Pseudomonadati</taxon>
        <taxon>Verrucomicrobiota</taxon>
        <taxon>Methylacidiphilae</taxon>
        <taxon>Methylacidiphilales</taxon>
        <taxon>Methylacidiphilaceae</taxon>
        <taxon>Methylacidiphilum (ex Ratnadevi et al. 2023)</taxon>
    </lineage>
</organism>
<dbReference type="PANTHER" id="PTHR38467">
    <property type="match status" value="1"/>
</dbReference>
<accession>A0ABX7PV61</accession>
<dbReference type="Pfam" id="PF19044">
    <property type="entry name" value="P-loop_TraG"/>
    <property type="match status" value="1"/>
</dbReference>
<feature type="compositionally biased region" description="Polar residues" evidence="1">
    <location>
        <begin position="878"/>
        <end position="889"/>
    </location>
</feature>
<dbReference type="SUPFAM" id="SSF52540">
    <property type="entry name" value="P-loop containing nucleoside triphosphate hydrolases"/>
    <property type="match status" value="1"/>
</dbReference>
<dbReference type="Proteomes" id="UP000663088">
    <property type="component" value="Chromosome"/>
</dbReference>
<reference evidence="3 4" key="1">
    <citation type="submission" date="2020-12" db="EMBL/GenBank/DDBJ databases">
        <authorList>
            <person name="Awala S.I."/>
            <person name="Gwak J.-H."/>
            <person name="Kim S.-J."/>
            <person name="Rhee S.-K."/>
        </authorList>
    </citation>
    <scope>NUCLEOTIDE SEQUENCE [LARGE SCALE GENOMIC DNA]</scope>
    <source>
        <strain evidence="3 4">IT5</strain>
    </source>
</reference>
<dbReference type="InterPro" id="IPR027417">
    <property type="entry name" value="P-loop_NTPase"/>
</dbReference>
<dbReference type="InterPro" id="IPR043964">
    <property type="entry name" value="P-loop_TraG"/>
</dbReference>
<sequence length="889" mass="102094">MNSLVSPLRLFIPSPLFNTKKMAVFRDWADACPYVGLYDRYIVDKFGGVHSFYKTYFPQVDIVSPSRLAELQDQLRLLLTQLPHEIAQTQHLFTCNGDYGPLLEQFAAVPSDPLVESFRERKAKRLFQKMVKRKLVRIETHTVLTVAPQSRIKQTEWFLRIGGKESVEIERRRISKAQFDSAVASLQAAESVFAEIMKKASARFVPLDAHEIADYFFRLWNPGLAVEEAMKVNYVYERMPFVDSWMLQEVTVHKDMIQIGDYYHGLVSMVGLPLETRPRDMEKLTVGLPFRDVRVSLIVRKTDKTKEMEKLRKRIDWADQRMRLGLNLIDMLYKPHENRRESGIQNIEAWMQIEEAQNLLKDIRSGEDDLLQVQLTVHFWHKQKEEVKKRAKILLNRFGDLSRAKGWIEQSSLLPVLMSELPAVYAPLTRPLLVRGRMAADLIPLCRGLESDEKPIHLFGNTTGGLVPLDLEDKRNEGASMLYISGVKGSGKSALAQIIVLRHLRPDSWLIILDKGNSYDRLVELSGGTTIRLDMAAPKCFNPFEVYTQRNSKGELVEPSDHELIKVVNCLEILATSQRGEPLRIEEKNILESLTRQTFSNAIKNRATYVTLDDFARQMAYRADTQFLAESLKAFVDGRYKRWFNGTTQIHWKTKVIHFDFEHISKDKDLAAALIPMAVLFVSDIILSHPHVFKMLVFGEMWQHVSNPATANLIIEAFKTYRKKRCAIIGESQAILDLVDNPAVAKAVIQNVDTWILFPQGSEHHIEFAVKELELTKGQRDLLTHLRSCSRVHPDGEVELWREAFYLRGRGPESISGVIRAEIEPEEYWLTTTTPADFPAWDAARKAFPKEMNQALESLSAKYPLGVREEKPKPPFRSNLQQSFYETKS</sequence>
<evidence type="ECO:0000256" key="1">
    <source>
        <dbReference type="SAM" id="MobiDB-lite"/>
    </source>
</evidence>
<dbReference type="PANTHER" id="PTHR38467:SF1">
    <property type="entry name" value="CONJUGATIVE TRANSFER: ASSEMBLY"/>
    <property type="match status" value="1"/>
</dbReference>
<dbReference type="RefSeq" id="WP_206847281.1">
    <property type="nucleotide sequence ID" value="NZ_CP065956.1"/>
</dbReference>
<name>A0ABX7PV61_9BACT</name>
<proteinExistence type="predicted"/>
<evidence type="ECO:0000313" key="4">
    <source>
        <dbReference type="Proteomes" id="UP000663088"/>
    </source>
</evidence>
<evidence type="ECO:0000313" key="3">
    <source>
        <dbReference type="EMBL" id="QSR86872.1"/>
    </source>
</evidence>
<feature type="region of interest" description="Disordered" evidence="1">
    <location>
        <begin position="867"/>
        <end position="889"/>
    </location>
</feature>
<protein>
    <submittedName>
        <fullName evidence="3">Type IV secretion system protein VirB4</fullName>
    </submittedName>
</protein>
<dbReference type="InterPro" id="IPR053155">
    <property type="entry name" value="F-pilin_assembly_TraC"/>
</dbReference>
<evidence type="ECO:0000259" key="2">
    <source>
        <dbReference type="Pfam" id="PF19044"/>
    </source>
</evidence>
<feature type="domain" description="TraG P-loop" evidence="2">
    <location>
        <begin position="482"/>
        <end position="858"/>
    </location>
</feature>